<keyword evidence="11" id="KW-1185">Reference proteome</keyword>
<dbReference type="SUPFAM" id="SSF52279">
    <property type="entry name" value="Beta-D-glucan exohydrolase, C-terminal domain"/>
    <property type="match status" value="1"/>
</dbReference>
<dbReference type="InterPro" id="IPR002772">
    <property type="entry name" value="Glyco_hydro_3_C"/>
</dbReference>
<dbReference type="GO" id="GO:0009251">
    <property type="term" value="P:glucan catabolic process"/>
    <property type="evidence" value="ECO:0007669"/>
    <property type="project" value="TreeGrafter"/>
</dbReference>
<dbReference type="GO" id="GO:0008422">
    <property type="term" value="F:beta-glucosidase activity"/>
    <property type="evidence" value="ECO:0007669"/>
    <property type="project" value="UniProtKB-EC"/>
</dbReference>
<evidence type="ECO:0000259" key="8">
    <source>
        <dbReference type="Pfam" id="PF00933"/>
    </source>
</evidence>
<feature type="chain" id="PRO_5010205249" description="beta-glucosidase" evidence="7">
    <location>
        <begin position="23"/>
        <end position="672"/>
    </location>
</feature>
<sequence>MHLFSQPACRVTAIAAASAALAVGLFACGSDIDSNSKTVTQRDLGYTTLPVISQGNLKFKDMNRNGQLDPYEDWRLSAEVRARDLTNRLTLAEKAGLMMHGTAPVLNDTTGAGTGTAYDLDTLKKQINDLDISTYITRMSGDANSMASQYNQIQTLAEQSRLGIPVSISSDPRNHFQYVLGASAGSSGFSQWPETLGFAAIGDAALTRKFGDIARQEYRAVGITEALSPQADLATEPRWSRINGTFGEDADVARAQVQAYIEGFQGGSTGINDTSVIAVVKHWAAYGAQKSGFDSHNYYGRWATYPGNNFAYHLKPFEGAFAANVGSVMPTYSESDTPVTIDGISLEQVGAAYDKALITDLLRGKYGFKGLVVSDWLIASDCNADCMNGVSSGTPSFVGLGMPWGMESATRLQRFVKAVTAGVDQFGGEDDPSFLVQAVNQGLLSEARLADSAYRVLLQKFQQGLFDHPYVDASAANAVVGNADFKAQALDAQRRSMVLLQNNGKVLPLAATGKKVWLYGIDPTVAQQYGLTVVAQPQDADVAILRVSTPYETLHPNYVFGSMQHEGSLAFVDGSADYEAIKQAAAAPQSIVSVYMDRPAILTNVQDKATAILANFGASDTALFDVLTGKGKPEGKLPFELPSSMAEVTAQLEDVPHDTAHPLYPYGYGLSY</sequence>
<name>A0A1H1HWY0_9BURK</name>
<dbReference type="EMBL" id="FNKP01000002">
    <property type="protein sequence ID" value="SDR29972.1"/>
    <property type="molecule type" value="Genomic_DNA"/>
</dbReference>
<dbReference type="InterPro" id="IPR017853">
    <property type="entry name" value="GH"/>
</dbReference>
<evidence type="ECO:0000256" key="6">
    <source>
        <dbReference type="ARBA" id="ARBA00023295"/>
    </source>
</evidence>
<dbReference type="SUPFAM" id="SSF51445">
    <property type="entry name" value="(Trans)glycosidases"/>
    <property type="match status" value="1"/>
</dbReference>
<evidence type="ECO:0000256" key="1">
    <source>
        <dbReference type="ARBA" id="ARBA00000448"/>
    </source>
</evidence>
<dbReference type="InterPro" id="IPR001764">
    <property type="entry name" value="Glyco_hydro_3_N"/>
</dbReference>
<dbReference type="EC" id="3.2.1.21" evidence="3"/>
<evidence type="ECO:0000256" key="5">
    <source>
        <dbReference type="ARBA" id="ARBA00022801"/>
    </source>
</evidence>
<proteinExistence type="inferred from homology"/>
<dbReference type="OrthoDB" id="9781691at2"/>
<reference evidence="11" key="1">
    <citation type="submission" date="2016-10" db="EMBL/GenBank/DDBJ databases">
        <authorList>
            <person name="Varghese N."/>
            <person name="Submissions S."/>
        </authorList>
    </citation>
    <scope>NUCLEOTIDE SEQUENCE [LARGE SCALE GENOMIC DNA]</scope>
    <source>
        <strain evidence="11">GAS106B</strain>
    </source>
</reference>
<organism evidence="10 11">
    <name type="scientific">Paraburkholderia fungorum</name>
    <dbReference type="NCBI Taxonomy" id="134537"/>
    <lineage>
        <taxon>Bacteria</taxon>
        <taxon>Pseudomonadati</taxon>
        <taxon>Pseudomonadota</taxon>
        <taxon>Betaproteobacteria</taxon>
        <taxon>Burkholderiales</taxon>
        <taxon>Burkholderiaceae</taxon>
        <taxon>Paraburkholderia</taxon>
    </lineage>
</organism>
<dbReference type="Pfam" id="PF01915">
    <property type="entry name" value="Glyco_hydro_3_C"/>
    <property type="match status" value="1"/>
</dbReference>
<dbReference type="PANTHER" id="PTHR30620">
    <property type="entry name" value="PERIPLASMIC BETA-GLUCOSIDASE-RELATED"/>
    <property type="match status" value="1"/>
</dbReference>
<evidence type="ECO:0000313" key="10">
    <source>
        <dbReference type="EMBL" id="SDR29972.1"/>
    </source>
</evidence>
<dbReference type="Gene3D" id="3.40.50.1700">
    <property type="entry name" value="Glycoside hydrolase family 3 C-terminal domain"/>
    <property type="match status" value="1"/>
</dbReference>
<feature type="domain" description="Glycoside hydrolase family 3 N-terminal" evidence="8">
    <location>
        <begin position="141"/>
        <end position="457"/>
    </location>
</feature>
<dbReference type="Pfam" id="PF00933">
    <property type="entry name" value="Glyco_hydro_3"/>
    <property type="match status" value="1"/>
</dbReference>
<dbReference type="Gene3D" id="3.20.20.300">
    <property type="entry name" value="Glycoside hydrolase, family 3, N-terminal domain"/>
    <property type="match status" value="1"/>
</dbReference>
<comment type="catalytic activity">
    <reaction evidence="1">
        <text>Hydrolysis of terminal, non-reducing beta-D-glucosyl residues with release of beta-D-glucose.</text>
        <dbReference type="EC" id="3.2.1.21"/>
    </reaction>
</comment>
<feature type="domain" description="Glycoside hydrolase family 3 C-terminal" evidence="9">
    <location>
        <begin position="533"/>
        <end position="672"/>
    </location>
</feature>
<dbReference type="RefSeq" id="WP_074768540.1">
    <property type="nucleotide sequence ID" value="NZ_FNKP01000002.1"/>
</dbReference>
<comment type="similarity">
    <text evidence="2">Belongs to the glycosyl hydrolase 3 family.</text>
</comment>
<evidence type="ECO:0000256" key="3">
    <source>
        <dbReference type="ARBA" id="ARBA00012744"/>
    </source>
</evidence>
<dbReference type="Proteomes" id="UP000183487">
    <property type="component" value="Unassembled WGS sequence"/>
</dbReference>
<evidence type="ECO:0000256" key="2">
    <source>
        <dbReference type="ARBA" id="ARBA00005336"/>
    </source>
</evidence>
<protein>
    <recommendedName>
        <fullName evidence="3">beta-glucosidase</fullName>
        <ecNumber evidence="3">3.2.1.21</ecNumber>
    </recommendedName>
</protein>
<evidence type="ECO:0000259" key="9">
    <source>
        <dbReference type="Pfam" id="PF01915"/>
    </source>
</evidence>
<dbReference type="AlphaFoldDB" id="A0A1H1HWY0"/>
<feature type="signal peptide" evidence="7">
    <location>
        <begin position="1"/>
        <end position="22"/>
    </location>
</feature>
<keyword evidence="6" id="KW-0326">Glycosidase</keyword>
<keyword evidence="5" id="KW-0378">Hydrolase</keyword>
<dbReference type="PRINTS" id="PR00133">
    <property type="entry name" value="GLHYDRLASE3"/>
</dbReference>
<gene>
    <name evidence="10" type="ORF">SAMN05443245_4389</name>
</gene>
<evidence type="ECO:0000256" key="7">
    <source>
        <dbReference type="SAM" id="SignalP"/>
    </source>
</evidence>
<dbReference type="PANTHER" id="PTHR30620:SF16">
    <property type="entry name" value="LYSOSOMAL BETA GLUCOSIDASE"/>
    <property type="match status" value="1"/>
</dbReference>
<evidence type="ECO:0000313" key="11">
    <source>
        <dbReference type="Proteomes" id="UP000183487"/>
    </source>
</evidence>
<dbReference type="InterPro" id="IPR036962">
    <property type="entry name" value="Glyco_hydro_3_N_sf"/>
</dbReference>
<dbReference type="InterPro" id="IPR051915">
    <property type="entry name" value="Cellulose_Degrad_GH3"/>
</dbReference>
<accession>A0A1H1HWY0</accession>
<evidence type="ECO:0000256" key="4">
    <source>
        <dbReference type="ARBA" id="ARBA00022729"/>
    </source>
</evidence>
<dbReference type="InterPro" id="IPR036881">
    <property type="entry name" value="Glyco_hydro_3_C_sf"/>
</dbReference>
<keyword evidence="4 7" id="KW-0732">Signal</keyword>